<keyword evidence="7" id="KW-0539">Nucleus</keyword>
<dbReference type="InterPro" id="IPR036388">
    <property type="entry name" value="WH-like_DNA-bd_sf"/>
</dbReference>
<reference evidence="10 11" key="1">
    <citation type="submission" date="2024-10" db="EMBL/GenBank/DDBJ databases">
        <authorList>
            <person name="Kim D."/>
        </authorList>
    </citation>
    <scope>NUCLEOTIDE SEQUENCE [LARGE SCALE GENOMIC DNA]</scope>
    <source>
        <strain evidence="10">BH-2024</strain>
    </source>
</reference>
<evidence type="ECO:0000313" key="10">
    <source>
        <dbReference type="EMBL" id="KAL3119903.1"/>
    </source>
</evidence>
<dbReference type="PROSITE" id="PS51057">
    <property type="entry name" value="PAIRED_2"/>
    <property type="match status" value="1"/>
</dbReference>
<evidence type="ECO:0000256" key="6">
    <source>
        <dbReference type="ARBA" id="ARBA00023163"/>
    </source>
</evidence>
<comment type="caution">
    <text evidence="10">The sequence shown here is derived from an EMBL/GenBank/DDBJ whole genome shotgun (WGS) entry which is preliminary data.</text>
</comment>
<evidence type="ECO:0000256" key="4">
    <source>
        <dbReference type="ARBA" id="ARBA00023015"/>
    </source>
</evidence>
<name>A0ABD2LXA7_9BILA</name>
<dbReference type="Proteomes" id="UP001620626">
    <property type="component" value="Unassembled WGS sequence"/>
</dbReference>
<dbReference type="GO" id="GO:0003677">
    <property type="term" value="F:DNA binding"/>
    <property type="evidence" value="ECO:0007669"/>
    <property type="project" value="UniProtKB-KW"/>
</dbReference>
<keyword evidence="4" id="KW-0805">Transcription regulation</keyword>
<evidence type="ECO:0000313" key="11">
    <source>
        <dbReference type="Proteomes" id="UP001620626"/>
    </source>
</evidence>
<feature type="domain" description="Paired" evidence="9">
    <location>
        <begin position="291"/>
        <end position="426"/>
    </location>
</feature>
<dbReference type="PANTHER" id="PTHR45636">
    <property type="entry name" value="PAIRED BOX PROTEIN PAX-6-RELATED-RELATED"/>
    <property type="match status" value="1"/>
</dbReference>
<comment type="subcellular location">
    <subcellularLocation>
        <location evidence="1">Nucleus</location>
    </subcellularLocation>
</comment>
<gene>
    <name evidence="10" type="ORF">niasHT_007031</name>
</gene>
<dbReference type="PRINTS" id="PR00027">
    <property type="entry name" value="PAIREDBOX"/>
</dbReference>
<dbReference type="InterPro" id="IPR009057">
    <property type="entry name" value="Homeodomain-like_sf"/>
</dbReference>
<keyword evidence="5" id="KW-0238">DNA-binding</keyword>
<evidence type="ECO:0000256" key="3">
    <source>
        <dbReference type="ARBA" id="ARBA00022724"/>
    </source>
</evidence>
<evidence type="ECO:0000256" key="7">
    <source>
        <dbReference type="ARBA" id="ARBA00023242"/>
    </source>
</evidence>
<sequence length="426" mass="45414">MISSVAASLISSIFSLIKKRNIRCSFLFLPGRSADCNPSEPAARGTDGLTDGQQRHRGGGGQGGRGAMTMFGADDEEDEAADRSSLGRMMSLRSAPPPSDHSSSSSSPSSDHISSPSPRQSLFIGRRVEETKRRMQQPPKNVTTNSNGLHPPPASSSSAYSASASSASVSSAFAPPPLPFWLLPSFSQSVAAAAASLSSSAASSVVATSAFHSHLLQYPLVGNSQWLFPPTTPTVPPPLNGCHGTFPCANGANASVSPFPPPSSSSSAFASPSLSSATLSASNNEFVDRIGESARNRFGRPYISGRPLLLCDRQKIIKMYREGRRKIAIAREIGVTHSCVSKVIRRFEETGMLESKNSRTASCACPGDAEGHDPRICRHARFVHFAASSSSTQLPSYEMNKMAPNRKPIIRSDLPKKFSIEWFLIT</sequence>
<keyword evidence="2" id="KW-0217">Developmental protein</keyword>
<dbReference type="EMBL" id="JBICBT010000228">
    <property type="protein sequence ID" value="KAL3119903.1"/>
    <property type="molecule type" value="Genomic_DNA"/>
</dbReference>
<feature type="region of interest" description="Disordered" evidence="8">
    <location>
        <begin position="90"/>
        <end position="160"/>
    </location>
</feature>
<dbReference type="InterPro" id="IPR043565">
    <property type="entry name" value="PAX_fam"/>
</dbReference>
<keyword evidence="11" id="KW-1185">Reference proteome</keyword>
<evidence type="ECO:0000256" key="1">
    <source>
        <dbReference type="ARBA" id="ARBA00004123"/>
    </source>
</evidence>
<keyword evidence="3" id="KW-0563">Paired box</keyword>
<accession>A0ABD2LXA7</accession>
<dbReference type="Gene3D" id="1.10.10.10">
    <property type="entry name" value="Winged helix-like DNA-binding domain superfamily/Winged helix DNA-binding domain"/>
    <property type="match status" value="1"/>
</dbReference>
<proteinExistence type="predicted"/>
<feature type="compositionally biased region" description="Polar residues" evidence="8">
    <location>
        <begin position="138"/>
        <end position="148"/>
    </location>
</feature>
<feature type="compositionally biased region" description="Low complexity" evidence="8">
    <location>
        <begin position="90"/>
        <end position="118"/>
    </location>
</feature>
<dbReference type="Pfam" id="PF00292">
    <property type="entry name" value="PAX"/>
    <property type="match status" value="1"/>
</dbReference>
<dbReference type="InterPro" id="IPR001523">
    <property type="entry name" value="Paired_dom"/>
</dbReference>
<dbReference type="SUPFAM" id="SSF46689">
    <property type="entry name" value="Homeodomain-like"/>
    <property type="match status" value="1"/>
</dbReference>
<feature type="region of interest" description="Disordered" evidence="8">
    <location>
        <begin position="35"/>
        <end position="70"/>
    </location>
</feature>
<dbReference type="AlphaFoldDB" id="A0ABD2LXA7"/>
<evidence type="ECO:0000259" key="9">
    <source>
        <dbReference type="PROSITE" id="PS51057"/>
    </source>
</evidence>
<protein>
    <recommendedName>
        <fullName evidence="9">Paired domain-containing protein</fullName>
    </recommendedName>
</protein>
<dbReference type="GO" id="GO:0005634">
    <property type="term" value="C:nucleus"/>
    <property type="evidence" value="ECO:0007669"/>
    <property type="project" value="UniProtKB-SubCell"/>
</dbReference>
<dbReference type="SMART" id="SM00351">
    <property type="entry name" value="PAX"/>
    <property type="match status" value="1"/>
</dbReference>
<evidence type="ECO:0000256" key="8">
    <source>
        <dbReference type="SAM" id="MobiDB-lite"/>
    </source>
</evidence>
<dbReference type="PANTHER" id="PTHR45636:SF42">
    <property type="entry name" value="PROTEIN CBR-NPAX-1"/>
    <property type="match status" value="1"/>
</dbReference>
<evidence type="ECO:0000256" key="5">
    <source>
        <dbReference type="ARBA" id="ARBA00023125"/>
    </source>
</evidence>
<evidence type="ECO:0000256" key="2">
    <source>
        <dbReference type="ARBA" id="ARBA00022473"/>
    </source>
</evidence>
<organism evidence="10 11">
    <name type="scientific">Heterodera trifolii</name>
    <dbReference type="NCBI Taxonomy" id="157864"/>
    <lineage>
        <taxon>Eukaryota</taxon>
        <taxon>Metazoa</taxon>
        <taxon>Ecdysozoa</taxon>
        <taxon>Nematoda</taxon>
        <taxon>Chromadorea</taxon>
        <taxon>Rhabditida</taxon>
        <taxon>Tylenchina</taxon>
        <taxon>Tylenchomorpha</taxon>
        <taxon>Tylenchoidea</taxon>
        <taxon>Heteroderidae</taxon>
        <taxon>Heteroderinae</taxon>
        <taxon>Heterodera</taxon>
    </lineage>
</organism>
<keyword evidence="6" id="KW-0804">Transcription</keyword>